<comment type="similarity">
    <text evidence="1">Belongs to the PPR family. P subfamily.</text>
</comment>
<dbReference type="PANTHER" id="PTHR47932:SF34">
    <property type="entry name" value="OS10G0147250 PROTEIN"/>
    <property type="match status" value="1"/>
</dbReference>
<name>A0A8S9M632_BRACR</name>
<gene>
    <name evidence="4" type="ORF">F2Q70_00007621</name>
</gene>
<dbReference type="InterPro" id="IPR002885">
    <property type="entry name" value="PPR_rpt"/>
</dbReference>
<proteinExistence type="inferred from homology"/>
<evidence type="ECO:0000256" key="1">
    <source>
        <dbReference type="ARBA" id="ARBA00007626"/>
    </source>
</evidence>
<dbReference type="Gene3D" id="1.25.40.10">
    <property type="entry name" value="Tetratricopeptide repeat domain"/>
    <property type="match status" value="1"/>
</dbReference>
<dbReference type="PROSITE" id="PS51375">
    <property type="entry name" value="PPR"/>
    <property type="match status" value="2"/>
</dbReference>
<protein>
    <recommendedName>
        <fullName evidence="5">Pentacotripeptide-repeat region of PRORP domain-containing protein</fullName>
    </recommendedName>
</protein>
<organism evidence="4">
    <name type="scientific">Brassica cretica</name>
    <name type="common">Mustard</name>
    <dbReference type="NCBI Taxonomy" id="69181"/>
    <lineage>
        <taxon>Eukaryota</taxon>
        <taxon>Viridiplantae</taxon>
        <taxon>Streptophyta</taxon>
        <taxon>Embryophyta</taxon>
        <taxon>Tracheophyta</taxon>
        <taxon>Spermatophyta</taxon>
        <taxon>Magnoliopsida</taxon>
        <taxon>eudicotyledons</taxon>
        <taxon>Gunneridae</taxon>
        <taxon>Pentapetalae</taxon>
        <taxon>rosids</taxon>
        <taxon>malvids</taxon>
        <taxon>Brassicales</taxon>
        <taxon>Brassicaceae</taxon>
        <taxon>Brassiceae</taxon>
        <taxon>Brassica</taxon>
    </lineage>
</organism>
<feature type="repeat" description="PPR" evidence="3">
    <location>
        <begin position="1"/>
        <end position="28"/>
    </location>
</feature>
<dbReference type="AlphaFoldDB" id="A0A8S9M632"/>
<evidence type="ECO:0008006" key="5">
    <source>
        <dbReference type="Google" id="ProtNLM"/>
    </source>
</evidence>
<feature type="repeat" description="PPR" evidence="3">
    <location>
        <begin position="29"/>
        <end position="63"/>
    </location>
</feature>
<evidence type="ECO:0000256" key="3">
    <source>
        <dbReference type="PROSITE-ProRule" id="PRU00708"/>
    </source>
</evidence>
<dbReference type="InterPro" id="IPR011990">
    <property type="entry name" value="TPR-like_helical_dom_sf"/>
</dbReference>
<dbReference type="EMBL" id="QGKY02000089">
    <property type="protein sequence ID" value="KAF2612643.1"/>
    <property type="molecule type" value="Genomic_DNA"/>
</dbReference>
<dbReference type="NCBIfam" id="TIGR00756">
    <property type="entry name" value="PPR"/>
    <property type="match status" value="2"/>
</dbReference>
<keyword evidence="2" id="KW-0677">Repeat</keyword>
<dbReference type="GO" id="GO:0003729">
    <property type="term" value="F:mRNA binding"/>
    <property type="evidence" value="ECO:0007669"/>
    <property type="project" value="TreeGrafter"/>
</dbReference>
<accession>A0A8S9M632</accession>
<reference evidence="4" key="1">
    <citation type="submission" date="2019-12" db="EMBL/GenBank/DDBJ databases">
        <title>Genome sequencing and annotation of Brassica cretica.</title>
        <authorList>
            <person name="Studholme D.J."/>
            <person name="Sarris P.F."/>
        </authorList>
    </citation>
    <scope>NUCLEOTIDE SEQUENCE</scope>
    <source>
        <strain evidence="4">PFS-102/07</strain>
        <tissue evidence="4">Leaf</tissue>
    </source>
</reference>
<dbReference type="Pfam" id="PF12854">
    <property type="entry name" value="PPR_1"/>
    <property type="match status" value="2"/>
</dbReference>
<dbReference type="PANTHER" id="PTHR47932">
    <property type="entry name" value="ATPASE EXPRESSION PROTEIN 3"/>
    <property type="match status" value="1"/>
</dbReference>
<evidence type="ECO:0000313" key="4">
    <source>
        <dbReference type="EMBL" id="KAF2612643.1"/>
    </source>
</evidence>
<comment type="caution">
    <text evidence="4">The sequence shown here is derived from an EMBL/GenBank/DDBJ whole genome shotgun (WGS) entry which is preliminary data.</text>
</comment>
<sequence>MITGLCSCGRADQAFEVFERMCETGVARDAIMYNALVQGFCKESKVERGITLFNELKAFSFLQRDSGDCVKETNFVECLV</sequence>
<evidence type="ECO:0000256" key="2">
    <source>
        <dbReference type="ARBA" id="ARBA00022737"/>
    </source>
</evidence>